<gene>
    <name evidence="2" type="ORF">RSSM_01186</name>
</gene>
<name>M5U7D5_9BACT</name>
<reference evidence="2 3" key="1">
    <citation type="journal article" date="2013" name="Mar. Genomics">
        <title>Expression of sulfatases in Rhodopirellula baltica and the diversity of sulfatases in the genus Rhodopirellula.</title>
        <authorList>
            <person name="Wegner C.E."/>
            <person name="Richter-Heitmann T."/>
            <person name="Klindworth A."/>
            <person name="Klockow C."/>
            <person name="Richter M."/>
            <person name="Achstetter T."/>
            <person name="Glockner F.O."/>
            <person name="Harder J."/>
        </authorList>
    </citation>
    <scope>NUCLEOTIDE SEQUENCE [LARGE SCALE GENOMIC DNA]</scope>
    <source>
        <strain evidence="2 3">SM41</strain>
    </source>
</reference>
<evidence type="ECO:0000259" key="1">
    <source>
        <dbReference type="Pfam" id="PF07589"/>
    </source>
</evidence>
<dbReference type="NCBIfam" id="TIGR02595">
    <property type="entry name" value="PEP_CTERM"/>
    <property type="match status" value="1"/>
</dbReference>
<dbReference type="Pfam" id="PF07589">
    <property type="entry name" value="PEP-CTERM"/>
    <property type="match status" value="1"/>
</dbReference>
<dbReference type="InterPro" id="IPR013424">
    <property type="entry name" value="Ice-binding_C"/>
</dbReference>
<dbReference type="AlphaFoldDB" id="M5U7D5"/>
<proteinExistence type="predicted"/>
<sequence>MNDDNSFNESFVFDLTFSSPNDINFTTSLETMGLGGDGQITLGESFTMTFDIVSDTSATHDVVFDGVSEVDFINLADTDLSITSMSGGTTITLVGGSTPLGGLYVNPTFEYSNTGDLADSGTFEDWSVQFSTITATAVPEPSSLALLGVIAGVVTLRNRRRLAKVN</sequence>
<dbReference type="EMBL" id="ANOH01000095">
    <property type="protein sequence ID" value="EMI57345.1"/>
    <property type="molecule type" value="Genomic_DNA"/>
</dbReference>
<feature type="domain" description="Ice-binding protein C-terminal" evidence="1">
    <location>
        <begin position="137"/>
        <end position="160"/>
    </location>
</feature>
<comment type="caution">
    <text evidence="2">The sequence shown here is derived from an EMBL/GenBank/DDBJ whole genome shotgun (WGS) entry which is preliminary data.</text>
</comment>
<organism evidence="2 3">
    <name type="scientific">Rhodopirellula sallentina SM41</name>
    <dbReference type="NCBI Taxonomy" id="1263870"/>
    <lineage>
        <taxon>Bacteria</taxon>
        <taxon>Pseudomonadati</taxon>
        <taxon>Planctomycetota</taxon>
        <taxon>Planctomycetia</taxon>
        <taxon>Pirellulales</taxon>
        <taxon>Pirellulaceae</taxon>
        <taxon>Rhodopirellula</taxon>
    </lineage>
</organism>
<protein>
    <submittedName>
        <fullName evidence="2">PEP-CTERM bacterial domain protein</fullName>
    </submittedName>
</protein>
<dbReference type="PATRIC" id="fig|1263870.3.peg.1281"/>
<evidence type="ECO:0000313" key="2">
    <source>
        <dbReference type="EMBL" id="EMI57345.1"/>
    </source>
</evidence>
<dbReference type="Proteomes" id="UP000011885">
    <property type="component" value="Unassembled WGS sequence"/>
</dbReference>
<accession>M5U7D5</accession>
<keyword evidence="3" id="KW-1185">Reference proteome</keyword>
<evidence type="ECO:0000313" key="3">
    <source>
        <dbReference type="Proteomes" id="UP000011885"/>
    </source>
</evidence>